<comment type="catalytic activity">
    <reaction evidence="10">
        <text>glycerol + ATP = sn-glycerol 3-phosphate + ADP + H(+)</text>
        <dbReference type="Rhea" id="RHEA:21644"/>
        <dbReference type="ChEBI" id="CHEBI:15378"/>
        <dbReference type="ChEBI" id="CHEBI:17754"/>
        <dbReference type="ChEBI" id="CHEBI:30616"/>
        <dbReference type="ChEBI" id="CHEBI:57597"/>
        <dbReference type="ChEBI" id="CHEBI:456216"/>
        <dbReference type="EC" id="2.7.1.30"/>
    </reaction>
</comment>
<dbReference type="GO" id="GO:0006641">
    <property type="term" value="P:triglyceride metabolic process"/>
    <property type="evidence" value="ECO:0007669"/>
    <property type="project" value="TreeGrafter"/>
</dbReference>
<dbReference type="GO" id="GO:0046167">
    <property type="term" value="P:glycerol-3-phosphate biosynthetic process"/>
    <property type="evidence" value="ECO:0007669"/>
    <property type="project" value="TreeGrafter"/>
</dbReference>
<evidence type="ECO:0000256" key="11">
    <source>
        <dbReference type="ARBA" id="ARBA00071571"/>
    </source>
</evidence>
<dbReference type="Proteomes" id="UP000005203">
    <property type="component" value="Linkage group LG3"/>
</dbReference>
<protein>
    <recommendedName>
        <fullName evidence="11">Probable glycerol kinase</fullName>
        <ecNumber evidence="3">2.7.1.30</ecNumber>
    </recommendedName>
    <alternativeName>
        <fullName evidence="9">ATP:glycerol 3-phosphotransferase</fullName>
    </alternativeName>
</protein>
<dbReference type="KEGG" id="ame:551041"/>
<dbReference type="NCBIfam" id="NF000756">
    <property type="entry name" value="PRK00047.1"/>
    <property type="match status" value="1"/>
</dbReference>
<dbReference type="Pfam" id="PF02782">
    <property type="entry name" value="FGGY_C"/>
    <property type="match status" value="1"/>
</dbReference>
<evidence type="ECO:0000313" key="15">
    <source>
        <dbReference type="EnsemblMetazoa" id="XP_006564035"/>
    </source>
</evidence>
<dbReference type="FunFam" id="3.30.420.40:FF:000108">
    <property type="entry name" value="Glycerol kinase, glycosomal"/>
    <property type="match status" value="1"/>
</dbReference>
<organism evidence="15">
    <name type="scientific">Apis mellifera</name>
    <name type="common">Honeybee</name>
    <dbReference type="NCBI Taxonomy" id="7460"/>
    <lineage>
        <taxon>Eukaryota</taxon>
        <taxon>Metazoa</taxon>
        <taxon>Ecdysozoa</taxon>
        <taxon>Arthropoda</taxon>
        <taxon>Hexapoda</taxon>
        <taxon>Insecta</taxon>
        <taxon>Pterygota</taxon>
        <taxon>Neoptera</taxon>
        <taxon>Endopterygota</taxon>
        <taxon>Hymenoptera</taxon>
        <taxon>Apocrita</taxon>
        <taxon>Aculeata</taxon>
        <taxon>Apoidea</taxon>
        <taxon>Anthophila</taxon>
        <taxon>Apidae</taxon>
        <taxon>Apis</taxon>
    </lineage>
</organism>
<dbReference type="Gene3D" id="3.30.420.40">
    <property type="match status" value="2"/>
</dbReference>
<keyword evidence="5" id="KW-0547">Nucleotide-binding</keyword>
<dbReference type="InterPro" id="IPR005999">
    <property type="entry name" value="Glycerol_kin"/>
</dbReference>
<evidence type="ECO:0000256" key="9">
    <source>
        <dbReference type="ARBA" id="ARBA00043149"/>
    </source>
</evidence>
<dbReference type="PANTHER" id="PTHR10196:SF82">
    <property type="entry name" value="GLYCEROL KINASE"/>
    <property type="match status" value="1"/>
</dbReference>
<dbReference type="EC" id="2.7.1.30" evidence="3"/>
<keyword evidence="7" id="KW-0319">Glycerol metabolism</keyword>
<dbReference type="AlphaFoldDB" id="A0A7M7GVQ4"/>
<dbReference type="PROSITE" id="PS00933">
    <property type="entry name" value="FGGY_KINASES_1"/>
    <property type="match status" value="1"/>
</dbReference>
<evidence type="ECO:0000256" key="5">
    <source>
        <dbReference type="ARBA" id="ARBA00022741"/>
    </source>
</evidence>
<evidence type="ECO:0000256" key="2">
    <source>
        <dbReference type="ARBA" id="ARBA00009156"/>
    </source>
</evidence>
<dbReference type="PANTHER" id="PTHR10196">
    <property type="entry name" value="SUGAR KINASE"/>
    <property type="match status" value="1"/>
</dbReference>
<proteinExistence type="inferred from homology"/>
<comment type="similarity">
    <text evidence="2 12">Belongs to the FGGY kinase family.</text>
</comment>
<dbReference type="InterPro" id="IPR018484">
    <property type="entry name" value="FGGY_N"/>
</dbReference>
<sequence>MPENINHSGPFIGAIDEGTSSARFLVFDVLHRKVLASHQIEIKQKYPQEGWVEQDPKEILEAVIECIKKTIEKLKDINITVSDIKAIGITNQRETTLMWDKNTGEPLHNAIVWLDMRTTTTLEDILDSVPNKTRNKNYLKPLCGLPMSPYFSALKIRWLIDNIPRVKHAIDEERCAFGTIDTWLIWNLTKGQLHVTDVSNASRTMLMNIESLKWDPLLCRFFGIPQHILPEIRSSAEVYTTISNPEVLAGCVGDQQGALLGQLCLKPGQAKATYGTGCFLLYNTGSIKVDSTQGLITTIAYKIGKNSATYALEGSVAVAGAALSWLRDNIQLFNNITQSQDMAEHVRSSGDVYFVPAFSGLYAPYWQQDARGVICGITEDTQQYHIVRAALEAVCFQTRDILEAMVKDSGTKLTTLQVDGGMTVNNLLMQLQADLTGINVVRPNMVETTALGAAILAGIGVGLIDVNDVDASQVTEFSPSIGEDERDLRYSKWKMAVERSMKWDCSTTLMNN</sequence>
<accession>A0A7M7GVQ4</accession>
<reference evidence="17" key="2">
    <citation type="submission" date="2025-04" db="UniProtKB">
        <authorList>
            <consortium name="RefSeq"/>
        </authorList>
    </citation>
    <scope>IDENTIFICATION</scope>
    <source>
        <strain evidence="17">DH4</strain>
        <tissue evidence="17">Whole body</tissue>
    </source>
</reference>
<feature type="domain" description="Carbohydrate kinase FGGY C-terminal" evidence="14">
    <location>
        <begin position="271"/>
        <end position="459"/>
    </location>
</feature>
<evidence type="ECO:0000256" key="6">
    <source>
        <dbReference type="ARBA" id="ARBA00022777"/>
    </source>
</evidence>
<evidence type="ECO:0000313" key="17">
    <source>
        <dbReference type="RefSeq" id="XP_006564035.1"/>
    </source>
</evidence>
<dbReference type="GO" id="GO:0004370">
    <property type="term" value="F:glycerol kinase activity"/>
    <property type="evidence" value="ECO:0007669"/>
    <property type="project" value="UniProtKB-EC"/>
</dbReference>
<dbReference type="SUPFAM" id="SSF53067">
    <property type="entry name" value="Actin-like ATPase domain"/>
    <property type="match status" value="2"/>
</dbReference>
<dbReference type="InterPro" id="IPR043129">
    <property type="entry name" value="ATPase_NBD"/>
</dbReference>
<evidence type="ECO:0000256" key="4">
    <source>
        <dbReference type="ARBA" id="ARBA00022679"/>
    </source>
</evidence>
<evidence type="ECO:0000313" key="16">
    <source>
        <dbReference type="Proteomes" id="UP000005203"/>
    </source>
</evidence>
<evidence type="ECO:0000256" key="1">
    <source>
        <dbReference type="ARBA" id="ARBA00005190"/>
    </source>
</evidence>
<evidence type="ECO:0000256" key="8">
    <source>
        <dbReference type="ARBA" id="ARBA00022840"/>
    </source>
</evidence>
<evidence type="ECO:0000259" key="14">
    <source>
        <dbReference type="Pfam" id="PF02782"/>
    </source>
</evidence>
<comment type="pathway">
    <text evidence="1">Polyol metabolism; glycerol degradation via glycerol kinase pathway; sn-glycerol 3-phosphate from glycerol: step 1/1.</text>
</comment>
<name>A0A7M7GVQ4_APIME</name>
<keyword evidence="16" id="KW-1185">Reference proteome</keyword>
<gene>
    <name evidence="15" type="primary">551041</name>
    <name evidence="17" type="synonym">LOC551041</name>
</gene>
<feature type="domain" description="Carbohydrate kinase FGGY N-terminal" evidence="13">
    <location>
        <begin position="12"/>
        <end position="245"/>
    </location>
</feature>
<dbReference type="FunFam" id="3.30.420.40:FF:000177">
    <property type="entry name" value="Glycerol kinase"/>
    <property type="match status" value="1"/>
</dbReference>
<dbReference type="CDD" id="cd07792">
    <property type="entry name" value="ASKHA_NBD_FGGY_GK1-3-like"/>
    <property type="match status" value="1"/>
</dbReference>
<dbReference type="OrthoDB" id="5422795at2759"/>
<keyword evidence="8" id="KW-0067">ATP-binding</keyword>
<dbReference type="InterPro" id="IPR000577">
    <property type="entry name" value="Carb_kinase_FGGY"/>
</dbReference>
<evidence type="ECO:0000256" key="7">
    <source>
        <dbReference type="ARBA" id="ARBA00022798"/>
    </source>
</evidence>
<dbReference type="GO" id="GO:0005739">
    <property type="term" value="C:mitochondrion"/>
    <property type="evidence" value="ECO:0007669"/>
    <property type="project" value="TreeGrafter"/>
</dbReference>
<dbReference type="PROSITE" id="PS00445">
    <property type="entry name" value="FGGY_KINASES_2"/>
    <property type="match status" value="1"/>
</dbReference>
<dbReference type="EnsemblMetazoa" id="XM_006563972">
    <property type="protein sequence ID" value="XP_006564035"/>
    <property type="gene ID" value="LOC551041"/>
</dbReference>
<dbReference type="RefSeq" id="XP_006564035.1">
    <property type="nucleotide sequence ID" value="XM_006563972.3"/>
</dbReference>
<dbReference type="Pfam" id="PF00370">
    <property type="entry name" value="FGGY_N"/>
    <property type="match status" value="1"/>
</dbReference>
<keyword evidence="4 12" id="KW-0808">Transferase</keyword>
<dbReference type="NCBIfam" id="TIGR01311">
    <property type="entry name" value="glycerol_kin"/>
    <property type="match status" value="1"/>
</dbReference>
<reference evidence="15" key="1">
    <citation type="submission" date="2021-01" db="UniProtKB">
        <authorList>
            <consortium name="EnsemblMetazoa"/>
        </authorList>
    </citation>
    <scope>IDENTIFICATION</scope>
    <source>
        <strain evidence="15">DH4</strain>
    </source>
</reference>
<dbReference type="PIRSF" id="PIRSF000538">
    <property type="entry name" value="GlpK"/>
    <property type="match status" value="1"/>
</dbReference>
<evidence type="ECO:0000259" key="13">
    <source>
        <dbReference type="Pfam" id="PF00370"/>
    </source>
</evidence>
<dbReference type="GO" id="GO:0019563">
    <property type="term" value="P:glycerol catabolic process"/>
    <property type="evidence" value="ECO:0007669"/>
    <property type="project" value="UniProtKB-UniPathway"/>
</dbReference>
<keyword evidence="6 12" id="KW-0418">Kinase</keyword>
<accession>A0A8B6YZ52</accession>
<evidence type="ECO:0000256" key="10">
    <source>
        <dbReference type="ARBA" id="ARBA00052101"/>
    </source>
</evidence>
<dbReference type="InterPro" id="IPR018485">
    <property type="entry name" value="FGGY_C"/>
</dbReference>
<dbReference type="InterPro" id="IPR018483">
    <property type="entry name" value="Carb_kinase_FGGY_CS"/>
</dbReference>
<dbReference type="GO" id="GO:0005524">
    <property type="term" value="F:ATP binding"/>
    <property type="evidence" value="ECO:0007669"/>
    <property type="project" value="UniProtKB-KW"/>
</dbReference>
<dbReference type="InterPro" id="IPR042018">
    <property type="entry name" value="GK1-3_metazoan-type"/>
</dbReference>
<dbReference type="UniPathway" id="UPA00618">
    <property type="reaction ID" value="UER00672"/>
</dbReference>
<evidence type="ECO:0000256" key="12">
    <source>
        <dbReference type="RuleBase" id="RU003733"/>
    </source>
</evidence>
<evidence type="ECO:0000256" key="3">
    <source>
        <dbReference type="ARBA" id="ARBA00012099"/>
    </source>
</evidence>